<feature type="transmembrane region" description="Helical" evidence="9">
    <location>
        <begin position="154"/>
        <end position="177"/>
    </location>
</feature>
<evidence type="ECO:0000256" key="1">
    <source>
        <dbReference type="ARBA" id="ARBA00004651"/>
    </source>
</evidence>
<reference evidence="10 11" key="1">
    <citation type="submission" date="2017-09" db="EMBL/GenBank/DDBJ databases">
        <title>Complete genome sequence of Oxytococcus suis strain ZY16052.</title>
        <authorList>
            <person name="Li F."/>
        </authorList>
    </citation>
    <scope>NUCLEOTIDE SEQUENCE [LARGE SCALE GENOMIC DNA]</scope>
    <source>
        <strain evidence="10 11">ZY16052</strain>
    </source>
</reference>
<feature type="transmembrane region" description="Helical" evidence="9">
    <location>
        <begin position="12"/>
        <end position="31"/>
    </location>
</feature>
<dbReference type="PANTHER" id="PTHR38438:SF1">
    <property type="entry name" value="RIBOFLAVIN TRANSPORTER RIBU"/>
    <property type="match status" value="1"/>
</dbReference>
<evidence type="ECO:0000313" key="10">
    <source>
        <dbReference type="EMBL" id="AXY25850.1"/>
    </source>
</evidence>
<evidence type="ECO:0000256" key="8">
    <source>
        <dbReference type="PIRNR" id="PIRNR037778"/>
    </source>
</evidence>
<dbReference type="GO" id="GO:0005886">
    <property type="term" value="C:plasma membrane"/>
    <property type="evidence" value="ECO:0007669"/>
    <property type="project" value="UniProtKB-SubCell"/>
</dbReference>
<dbReference type="OrthoDB" id="9809216at2"/>
<evidence type="ECO:0000256" key="6">
    <source>
        <dbReference type="ARBA" id="ARBA00022989"/>
    </source>
</evidence>
<dbReference type="Proteomes" id="UP000263232">
    <property type="component" value="Chromosome"/>
</dbReference>
<gene>
    <name evidence="10" type="ORF">CL176_07475</name>
</gene>
<dbReference type="EMBL" id="CP023434">
    <property type="protein sequence ID" value="AXY25850.1"/>
    <property type="molecule type" value="Genomic_DNA"/>
</dbReference>
<comment type="similarity">
    <text evidence="2 8">Belongs to the prokaryotic riboflavin transporter (P-RFT) (TC 2.A.87) family.</text>
</comment>
<keyword evidence="6 9" id="KW-1133">Transmembrane helix</keyword>
<evidence type="ECO:0000256" key="5">
    <source>
        <dbReference type="ARBA" id="ARBA00022692"/>
    </source>
</evidence>
<dbReference type="InterPro" id="IPR024529">
    <property type="entry name" value="ECF_trnsprt_substrate-spec"/>
</dbReference>
<evidence type="ECO:0000256" key="9">
    <source>
        <dbReference type="SAM" id="Phobius"/>
    </source>
</evidence>
<keyword evidence="3 8" id="KW-0813">Transport</keyword>
<evidence type="ECO:0000256" key="2">
    <source>
        <dbReference type="ARBA" id="ARBA00005540"/>
    </source>
</evidence>
<evidence type="ECO:0000313" key="11">
    <source>
        <dbReference type="Proteomes" id="UP000263232"/>
    </source>
</evidence>
<keyword evidence="11" id="KW-1185">Reference proteome</keyword>
<dbReference type="InterPro" id="IPR025720">
    <property type="entry name" value="RibU"/>
</dbReference>
<dbReference type="RefSeq" id="WP_118990750.1">
    <property type="nucleotide sequence ID" value="NZ_CP023434.1"/>
</dbReference>
<feature type="transmembrane region" description="Helical" evidence="9">
    <location>
        <begin position="76"/>
        <end position="100"/>
    </location>
</feature>
<dbReference type="AlphaFoldDB" id="A0A347WL93"/>
<dbReference type="KEGG" id="abae:CL176_07475"/>
<protein>
    <recommendedName>
        <fullName evidence="8">Riboflavin transporter</fullName>
    </recommendedName>
</protein>
<dbReference type="GO" id="GO:0032217">
    <property type="term" value="F:riboflavin transmembrane transporter activity"/>
    <property type="evidence" value="ECO:0007669"/>
    <property type="project" value="UniProtKB-UniRule"/>
</dbReference>
<dbReference type="Gene3D" id="1.10.1760.20">
    <property type="match status" value="1"/>
</dbReference>
<keyword evidence="5 9" id="KW-0812">Transmembrane</keyword>
<accession>A0A347WL93</accession>
<sequence length="199" mass="22359">MAKSQSKTTVLLAILGAWAFILRLIELPIFPPAQFLKFDFSDLVVLVGMLVKGPVGLLAVAFIRDFLHYLFFGGEAGIPIGMMMSMAASLALFIPSHFFLSKGKSLAPKMRYLLMGVVSTLTLTVVMLLFNYFIAVPLYTKVLHFPIDNIRDYLLLILVPFNLLKGLINSVGQVFVIKVFYPQLFKRNVLYEEYIQASL</sequence>
<evidence type="ECO:0000256" key="7">
    <source>
        <dbReference type="ARBA" id="ARBA00023136"/>
    </source>
</evidence>
<feature type="transmembrane region" description="Helical" evidence="9">
    <location>
        <begin position="112"/>
        <end position="134"/>
    </location>
</feature>
<evidence type="ECO:0000256" key="4">
    <source>
        <dbReference type="ARBA" id="ARBA00022475"/>
    </source>
</evidence>
<proteinExistence type="inferred from homology"/>
<dbReference type="PANTHER" id="PTHR38438">
    <property type="entry name" value="RIBOFLAVIN TRANSPORTER RIBU"/>
    <property type="match status" value="1"/>
</dbReference>
<dbReference type="PIRSF" id="PIRSF037778">
    <property type="entry name" value="UCP037778_transp_RibU"/>
    <property type="match status" value="1"/>
</dbReference>
<comment type="subcellular location">
    <subcellularLocation>
        <location evidence="1">Cell membrane</location>
        <topology evidence="1">Multi-pass membrane protein</topology>
    </subcellularLocation>
</comment>
<dbReference type="Pfam" id="PF12822">
    <property type="entry name" value="ECF_trnsprt"/>
    <property type="match status" value="1"/>
</dbReference>
<comment type="function">
    <text evidence="8">Probably a riboflavin-binding protein that interacts with the energy-coupling factor (ECF) ABC-transporter complex.</text>
</comment>
<keyword evidence="4 8" id="KW-1003">Cell membrane</keyword>
<evidence type="ECO:0000256" key="3">
    <source>
        <dbReference type="ARBA" id="ARBA00022448"/>
    </source>
</evidence>
<name>A0A347WL93_9LACT</name>
<feature type="transmembrane region" description="Helical" evidence="9">
    <location>
        <begin position="43"/>
        <end position="64"/>
    </location>
</feature>
<organism evidence="10 11">
    <name type="scientific">Suicoccus acidiformans</name>
    <dbReference type="NCBI Taxonomy" id="2036206"/>
    <lineage>
        <taxon>Bacteria</taxon>
        <taxon>Bacillati</taxon>
        <taxon>Bacillota</taxon>
        <taxon>Bacilli</taxon>
        <taxon>Lactobacillales</taxon>
        <taxon>Aerococcaceae</taxon>
        <taxon>Suicoccus</taxon>
    </lineage>
</organism>
<keyword evidence="7 8" id="KW-0472">Membrane</keyword>